<keyword evidence="6 15" id="KW-0812">Transmembrane</keyword>
<dbReference type="InterPro" id="IPR036163">
    <property type="entry name" value="HMA_dom_sf"/>
</dbReference>
<keyword evidence="8 15" id="KW-0547">Nucleotide-binding</keyword>
<dbReference type="Gene3D" id="3.40.50.1000">
    <property type="entry name" value="HAD superfamily/HAD-like"/>
    <property type="match status" value="1"/>
</dbReference>
<dbReference type="NCBIfam" id="TIGR01525">
    <property type="entry name" value="ATPase-IB_hvy"/>
    <property type="match status" value="1"/>
</dbReference>
<evidence type="ECO:0000256" key="5">
    <source>
        <dbReference type="ARBA" id="ARBA00022553"/>
    </source>
</evidence>
<feature type="transmembrane region" description="Helical" evidence="15">
    <location>
        <begin position="162"/>
        <end position="184"/>
    </location>
</feature>
<keyword evidence="13" id="KW-0406">Ion transport</keyword>
<evidence type="ECO:0000256" key="3">
    <source>
        <dbReference type="ARBA" id="ARBA00022448"/>
    </source>
</evidence>
<evidence type="ECO:0000259" key="16">
    <source>
        <dbReference type="PROSITE" id="PS50846"/>
    </source>
</evidence>
<evidence type="ECO:0000313" key="17">
    <source>
        <dbReference type="EMBL" id="MFC3148213.1"/>
    </source>
</evidence>
<dbReference type="Pfam" id="PF00122">
    <property type="entry name" value="E1-E2_ATPase"/>
    <property type="match status" value="1"/>
</dbReference>
<evidence type="ECO:0000256" key="1">
    <source>
        <dbReference type="ARBA" id="ARBA00004651"/>
    </source>
</evidence>
<dbReference type="Gene3D" id="2.70.150.10">
    <property type="entry name" value="Calcium-transporting ATPase, cytoplasmic transduction domain A"/>
    <property type="match status" value="1"/>
</dbReference>
<gene>
    <name evidence="17" type="ORF">ACFOEN_11235</name>
</gene>
<evidence type="ECO:0000256" key="12">
    <source>
        <dbReference type="ARBA" id="ARBA00022989"/>
    </source>
</evidence>
<dbReference type="PROSITE" id="PS50846">
    <property type="entry name" value="HMA_2"/>
    <property type="match status" value="1"/>
</dbReference>
<evidence type="ECO:0000256" key="9">
    <source>
        <dbReference type="ARBA" id="ARBA00022840"/>
    </source>
</evidence>
<dbReference type="RefSeq" id="WP_377303937.1">
    <property type="nucleotide sequence ID" value="NZ_JBHRTI010000004.1"/>
</dbReference>
<dbReference type="InterPro" id="IPR006121">
    <property type="entry name" value="HMA_dom"/>
</dbReference>
<dbReference type="Pfam" id="PF00702">
    <property type="entry name" value="Hydrolase"/>
    <property type="match status" value="1"/>
</dbReference>
<dbReference type="InterPro" id="IPR036412">
    <property type="entry name" value="HAD-like_sf"/>
</dbReference>
<dbReference type="SUPFAM" id="SSF55008">
    <property type="entry name" value="HMA, heavy metal-associated domain"/>
    <property type="match status" value="1"/>
</dbReference>
<dbReference type="InterPro" id="IPR059000">
    <property type="entry name" value="ATPase_P-type_domA"/>
</dbReference>
<evidence type="ECO:0000256" key="7">
    <source>
        <dbReference type="ARBA" id="ARBA00022723"/>
    </source>
</evidence>
<feature type="transmembrane region" description="Helical" evidence="15">
    <location>
        <begin position="220"/>
        <end position="239"/>
    </location>
</feature>
<feature type="domain" description="HMA" evidence="16">
    <location>
        <begin position="39"/>
        <end position="105"/>
    </location>
</feature>
<keyword evidence="14 15" id="KW-0472">Membrane</keyword>
<dbReference type="PANTHER" id="PTHR43520">
    <property type="entry name" value="ATP7, ISOFORM B"/>
    <property type="match status" value="1"/>
</dbReference>
<evidence type="ECO:0000256" key="14">
    <source>
        <dbReference type="ARBA" id="ARBA00023136"/>
    </source>
</evidence>
<protein>
    <submittedName>
        <fullName evidence="17">Heavy metal translocating P-type ATPase</fullName>
    </submittedName>
</protein>
<dbReference type="InterPro" id="IPR001757">
    <property type="entry name" value="P_typ_ATPase"/>
</dbReference>
<sequence length="758" mass="80345">MKMESVGLTAAVPDVALKGVTPGTSRSTSGSEHRDAPLRELALVIDGVVCGACTVAIGDLLRPQPGVRSVQINALTRQALIEFEPARISAARISELIATLGYSPRASDAPSQEQARRTIRKALLWRTGIAWLAMMQIMMYAWPAYQTAPGELLPDHAFLLRWAQWILSLPVILVAASPILGAAWSGLRSRTINMDVTVSAAIVLTFVASTHATFSGKGEVWFDSLAMFVALVLTVRYLLLRGQHALESRVERLSSVVAGHAKRIVMDVTGAERIESVDTEALREGDLVLVSAGAVVPGDGRIEEGHSALNESILTGESMPVARKSGDRVHAGTVNLSAQIRVRVDALGASTRAAEIATLMRRVSAARFTAIDRADRWAPYFLAGVLLCAALGMLYWWPHDTDRALSVAIAVLMVTCPCALSLATPAAMLAAVGRLARLGVYLRKPAALLQLARVSHVVFDKTGTLSADALRVERVFVAPASTLSSSEALQIATALEGQGFHPIASALRQRSEVQGDLPRASEQREIPGVGVEGTVAGRRYQFGKPAGGSILPGGGVHCELRDEQGRVALIEFSERIRSEALETVRALNREGLAVSVLSGDSPDQTKRLARELGVDGVHGGLSAEGKLAELRSLQHGGRVVLAVGDGLNDGPLLAGADVSAALVTGAPATQAAADLVILGERLSSIALLRKTAQTTIRIIHQNLVWALGYNVVCVPLAVWGWISPGWASVGMAASSLLVLANAWRISRIPVESKAVAEP</sequence>
<evidence type="ECO:0000313" key="18">
    <source>
        <dbReference type="Proteomes" id="UP001595556"/>
    </source>
</evidence>
<proteinExistence type="inferred from homology"/>
<dbReference type="CDD" id="cd00371">
    <property type="entry name" value="HMA"/>
    <property type="match status" value="1"/>
</dbReference>
<keyword evidence="4 15" id="KW-1003">Cell membrane</keyword>
<dbReference type="InterPro" id="IPR027256">
    <property type="entry name" value="P-typ_ATPase_IB"/>
</dbReference>
<keyword evidence="18" id="KW-1185">Reference proteome</keyword>
<dbReference type="PANTHER" id="PTHR43520:SF5">
    <property type="entry name" value="CATION-TRANSPORTING P-TYPE ATPASE-RELATED"/>
    <property type="match status" value="1"/>
</dbReference>
<dbReference type="Gene3D" id="3.30.70.100">
    <property type="match status" value="1"/>
</dbReference>
<dbReference type="Gene3D" id="3.40.1110.10">
    <property type="entry name" value="Calcium-transporting ATPase, cytoplasmic domain N"/>
    <property type="match status" value="1"/>
</dbReference>
<evidence type="ECO:0000256" key="4">
    <source>
        <dbReference type="ARBA" id="ARBA00022475"/>
    </source>
</evidence>
<dbReference type="Proteomes" id="UP001595556">
    <property type="component" value="Unassembled WGS sequence"/>
</dbReference>
<keyword evidence="9 15" id="KW-0067">ATP-binding</keyword>
<comment type="caution">
    <text evidence="17">The sequence shown here is derived from an EMBL/GenBank/DDBJ whole genome shotgun (WGS) entry which is preliminary data.</text>
</comment>
<organism evidence="17 18">
    <name type="scientific">Piscinibacterium candidicorallinum</name>
    <dbReference type="NCBI Taxonomy" id="1793872"/>
    <lineage>
        <taxon>Bacteria</taxon>
        <taxon>Pseudomonadati</taxon>
        <taxon>Pseudomonadota</taxon>
        <taxon>Betaproteobacteria</taxon>
        <taxon>Burkholderiales</taxon>
        <taxon>Piscinibacterium</taxon>
    </lineage>
</organism>
<reference evidence="18" key="1">
    <citation type="journal article" date="2019" name="Int. J. Syst. Evol. Microbiol.">
        <title>The Global Catalogue of Microorganisms (GCM) 10K type strain sequencing project: providing services to taxonomists for standard genome sequencing and annotation.</title>
        <authorList>
            <consortium name="The Broad Institute Genomics Platform"/>
            <consortium name="The Broad Institute Genome Sequencing Center for Infectious Disease"/>
            <person name="Wu L."/>
            <person name="Ma J."/>
        </authorList>
    </citation>
    <scope>NUCLEOTIDE SEQUENCE [LARGE SCALE GENOMIC DNA]</scope>
    <source>
        <strain evidence="18">KCTC 52168</strain>
    </source>
</reference>
<dbReference type="PRINTS" id="PR00119">
    <property type="entry name" value="CATATPASE"/>
</dbReference>
<dbReference type="InterPro" id="IPR023299">
    <property type="entry name" value="ATPase_P-typ_cyto_dom_N"/>
</dbReference>
<feature type="transmembrane region" description="Helical" evidence="15">
    <location>
        <begin position="196"/>
        <end position="214"/>
    </location>
</feature>
<accession>A0ABV7H626</accession>
<feature type="transmembrane region" description="Helical" evidence="15">
    <location>
        <begin position="698"/>
        <end position="719"/>
    </location>
</feature>
<evidence type="ECO:0000256" key="8">
    <source>
        <dbReference type="ARBA" id="ARBA00022741"/>
    </source>
</evidence>
<keyword evidence="3" id="KW-0813">Transport</keyword>
<evidence type="ECO:0000256" key="15">
    <source>
        <dbReference type="RuleBase" id="RU362081"/>
    </source>
</evidence>
<dbReference type="SUPFAM" id="SSF81653">
    <property type="entry name" value="Calcium ATPase, transduction domain A"/>
    <property type="match status" value="1"/>
</dbReference>
<feature type="transmembrane region" description="Helical" evidence="15">
    <location>
        <begin position="404"/>
        <end position="433"/>
    </location>
</feature>
<evidence type="ECO:0000256" key="13">
    <source>
        <dbReference type="ARBA" id="ARBA00023065"/>
    </source>
</evidence>
<dbReference type="SUPFAM" id="SSF81665">
    <property type="entry name" value="Calcium ATPase, transmembrane domain M"/>
    <property type="match status" value="1"/>
</dbReference>
<dbReference type="NCBIfam" id="TIGR01494">
    <property type="entry name" value="ATPase_P-type"/>
    <property type="match status" value="2"/>
</dbReference>
<feature type="transmembrane region" description="Helical" evidence="15">
    <location>
        <begin position="377"/>
        <end position="398"/>
    </location>
</feature>
<dbReference type="SUPFAM" id="SSF56784">
    <property type="entry name" value="HAD-like"/>
    <property type="match status" value="1"/>
</dbReference>
<name>A0ABV7H626_9BURK</name>
<keyword evidence="10" id="KW-0460">Magnesium</keyword>
<keyword evidence="5" id="KW-0597">Phosphoprotein</keyword>
<keyword evidence="12 15" id="KW-1133">Transmembrane helix</keyword>
<dbReference type="InterPro" id="IPR023298">
    <property type="entry name" value="ATPase_P-typ_TM_dom_sf"/>
</dbReference>
<dbReference type="EMBL" id="JBHRTI010000004">
    <property type="protein sequence ID" value="MFC3148213.1"/>
    <property type="molecule type" value="Genomic_DNA"/>
</dbReference>
<feature type="transmembrane region" description="Helical" evidence="15">
    <location>
        <begin position="725"/>
        <end position="743"/>
    </location>
</feature>
<dbReference type="Pfam" id="PF00403">
    <property type="entry name" value="HMA"/>
    <property type="match status" value="1"/>
</dbReference>
<evidence type="ECO:0000256" key="11">
    <source>
        <dbReference type="ARBA" id="ARBA00022967"/>
    </source>
</evidence>
<evidence type="ECO:0000256" key="6">
    <source>
        <dbReference type="ARBA" id="ARBA00022692"/>
    </source>
</evidence>
<comment type="subcellular location">
    <subcellularLocation>
        <location evidence="1">Cell membrane</location>
        <topology evidence="1">Multi-pass membrane protein</topology>
    </subcellularLocation>
</comment>
<comment type="similarity">
    <text evidence="2 15">Belongs to the cation transport ATPase (P-type) (TC 3.A.3) family. Type IB subfamily.</text>
</comment>
<evidence type="ECO:0000256" key="10">
    <source>
        <dbReference type="ARBA" id="ARBA00022842"/>
    </source>
</evidence>
<dbReference type="SUPFAM" id="SSF81321">
    <property type="entry name" value="Family A G protein-coupled receptor-like"/>
    <property type="match status" value="1"/>
</dbReference>
<keyword evidence="11" id="KW-1278">Translocase</keyword>
<dbReference type="InterPro" id="IPR023214">
    <property type="entry name" value="HAD_sf"/>
</dbReference>
<evidence type="ECO:0000256" key="2">
    <source>
        <dbReference type="ARBA" id="ARBA00006024"/>
    </source>
</evidence>
<keyword evidence="7 15" id="KW-0479">Metal-binding</keyword>
<feature type="transmembrane region" description="Helical" evidence="15">
    <location>
        <begin position="123"/>
        <end position="142"/>
    </location>
</feature>
<dbReference type="InterPro" id="IPR008250">
    <property type="entry name" value="ATPase_P-typ_transduc_dom_A_sf"/>
</dbReference>